<reference evidence="2 3" key="1">
    <citation type="submission" date="2016-04" db="EMBL/GenBank/DDBJ databases">
        <title>Complete genome sequence of Thermococcus pacificus type strain P4.</title>
        <authorList>
            <person name="Oger P.M."/>
        </authorList>
    </citation>
    <scope>NUCLEOTIDE SEQUENCE [LARGE SCALE GENOMIC DNA]</scope>
    <source>
        <strain evidence="2 3">P-4</strain>
    </source>
</reference>
<evidence type="ECO:0000259" key="1">
    <source>
        <dbReference type="Pfam" id="PF01656"/>
    </source>
</evidence>
<keyword evidence="3" id="KW-1185">Reference proteome</keyword>
<dbReference type="GO" id="GO:0016887">
    <property type="term" value="F:ATP hydrolysis activity"/>
    <property type="evidence" value="ECO:0007669"/>
    <property type="project" value="TreeGrafter"/>
</dbReference>
<accession>A0A218P8W9</accession>
<dbReference type="InterPro" id="IPR002586">
    <property type="entry name" value="CobQ/CobB/MinD/ParA_Nub-bd_dom"/>
</dbReference>
<dbReference type="GO" id="GO:0009898">
    <property type="term" value="C:cytoplasmic side of plasma membrane"/>
    <property type="evidence" value="ECO:0007669"/>
    <property type="project" value="TreeGrafter"/>
</dbReference>
<dbReference type="GO" id="GO:0005524">
    <property type="term" value="F:ATP binding"/>
    <property type="evidence" value="ECO:0007669"/>
    <property type="project" value="TreeGrafter"/>
</dbReference>
<feature type="domain" description="CobQ/CobB/MinD/ParA nucleotide binding" evidence="1">
    <location>
        <begin position="11"/>
        <end position="215"/>
    </location>
</feature>
<dbReference type="RefSeq" id="WP_088854485.1">
    <property type="nucleotide sequence ID" value="NZ_CP015102.1"/>
</dbReference>
<dbReference type="GO" id="GO:0051782">
    <property type="term" value="P:negative regulation of cell division"/>
    <property type="evidence" value="ECO:0007669"/>
    <property type="project" value="TreeGrafter"/>
</dbReference>
<dbReference type="PANTHER" id="PTHR43384">
    <property type="entry name" value="SEPTUM SITE-DETERMINING PROTEIN MIND HOMOLOG, CHLOROPLASTIC-RELATED"/>
    <property type="match status" value="1"/>
</dbReference>
<sequence>MPVIGVTGPEGAGKTTLAINIGGYLAVNGARTLLIDANLYFPDMSFYLDMRPNYPLHLYLEDHEMDIEWLVTPHEGLKNLYLILGEPMKPIQRRYSFKLMTFLIAYLREHYGVIIVDFPPGLPVEPLPIIPEIDHQILVIDPTIVPLRNLKMWVESLIIKFSHMGAEKLWVLINKPLIPEKNLIELEDFIVDELGIPVIGTIPYDVEIHESTRTGTLLCEMWEMENPVSELAYSIEELFL</sequence>
<proteinExistence type="predicted"/>
<protein>
    <submittedName>
        <fullName evidence="2">ATPase</fullName>
    </submittedName>
</protein>
<dbReference type="EMBL" id="CP015102">
    <property type="protein sequence ID" value="ASJ07237.1"/>
    <property type="molecule type" value="Genomic_DNA"/>
</dbReference>
<dbReference type="InterPro" id="IPR050625">
    <property type="entry name" value="ParA/MinD_ATPase"/>
</dbReference>
<gene>
    <name evidence="2" type="ORF">A3L08_07845</name>
</gene>
<dbReference type="SUPFAM" id="SSF52540">
    <property type="entry name" value="P-loop containing nucleoside triphosphate hydrolases"/>
    <property type="match status" value="1"/>
</dbReference>
<dbReference type="AlphaFoldDB" id="A0A218P8W9"/>
<dbReference type="GO" id="GO:0005829">
    <property type="term" value="C:cytosol"/>
    <property type="evidence" value="ECO:0007669"/>
    <property type="project" value="TreeGrafter"/>
</dbReference>
<evidence type="ECO:0000313" key="3">
    <source>
        <dbReference type="Proteomes" id="UP000197418"/>
    </source>
</evidence>
<evidence type="ECO:0000313" key="2">
    <source>
        <dbReference type="EMBL" id="ASJ07237.1"/>
    </source>
</evidence>
<dbReference type="PANTHER" id="PTHR43384:SF10">
    <property type="entry name" value="ATPASE INVOLVED IN CHROMOSOME PARTITIONING, PARA_MIND FAMILY"/>
    <property type="match status" value="1"/>
</dbReference>
<dbReference type="InterPro" id="IPR027417">
    <property type="entry name" value="P-loop_NTPase"/>
</dbReference>
<dbReference type="GeneID" id="33316174"/>
<dbReference type="Proteomes" id="UP000197418">
    <property type="component" value="Chromosome"/>
</dbReference>
<dbReference type="OrthoDB" id="31168at2157"/>
<dbReference type="Gene3D" id="3.40.50.300">
    <property type="entry name" value="P-loop containing nucleotide triphosphate hydrolases"/>
    <property type="match status" value="1"/>
</dbReference>
<dbReference type="Pfam" id="PF01656">
    <property type="entry name" value="CbiA"/>
    <property type="match status" value="1"/>
</dbReference>
<dbReference type="KEGG" id="tpaf:A3L08_07845"/>
<organism evidence="2 3">
    <name type="scientific">Thermococcus pacificus</name>
    <dbReference type="NCBI Taxonomy" id="71998"/>
    <lineage>
        <taxon>Archaea</taxon>
        <taxon>Methanobacteriati</taxon>
        <taxon>Methanobacteriota</taxon>
        <taxon>Thermococci</taxon>
        <taxon>Thermococcales</taxon>
        <taxon>Thermococcaceae</taxon>
        <taxon>Thermococcus</taxon>
    </lineage>
</organism>
<name>A0A218P8W9_9EURY</name>